<evidence type="ECO:0000313" key="1">
    <source>
        <dbReference type="EMBL" id="KAF2575741.1"/>
    </source>
</evidence>
<accession>A0A8S9J0M5</accession>
<protein>
    <submittedName>
        <fullName evidence="1">Uncharacterized protein</fullName>
    </submittedName>
</protein>
<proteinExistence type="predicted"/>
<sequence length="74" mass="8067">MILTALQEVVDYAGVVDRCSGDAVDQFWLTSVDRCSKSGADRQQSNPPKLIELFTSKSLLAASHASPLARNHHL</sequence>
<name>A0A8S9J0M5_BRACR</name>
<gene>
    <name evidence="1" type="ORF">F2Q70_00004181</name>
</gene>
<organism evidence="1">
    <name type="scientific">Brassica cretica</name>
    <name type="common">Mustard</name>
    <dbReference type="NCBI Taxonomy" id="69181"/>
    <lineage>
        <taxon>Eukaryota</taxon>
        <taxon>Viridiplantae</taxon>
        <taxon>Streptophyta</taxon>
        <taxon>Embryophyta</taxon>
        <taxon>Tracheophyta</taxon>
        <taxon>Spermatophyta</taxon>
        <taxon>Magnoliopsida</taxon>
        <taxon>eudicotyledons</taxon>
        <taxon>Gunneridae</taxon>
        <taxon>Pentapetalae</taxon>
        <taxon>rosids</taxon>
        <taxon>malvids</taxon>
        <taxon>Brassicales</taxon>
        <taxon>Brassicaceae</taxon>
        <taxon>Brassiceae</taxon>
        <taxon>Brassica</taxon>
    </lineage>
</organism>
<dbReference type="EMBL" id="QGKY02001015">
    <property type="protein sequence ID" value="KAF2575741.1"/>
    <property type="molecule type" value="Genomic_DNA"/>
</dbReference>
<reference evidence="1" key="1">
    <citation type="submission" date="2019-12" db="EMBL/GenBank/DDBJ databases">
        <title>Genome sequencing and annotation of Brassica cretica.</title>
        <authorList>
            <person name="Studholme D.J."/>
            <person name="Sarris P.F."/>
        </authorList>
    </citation>
    <scope>NUCLEOTIDE SEQUENCE</scope>
    <source>
        <strain evidence="1">PFS-102/07</strain>
        <tissue evidence="1">Leaf</tissue>
    </source>
</reference>
<comment type="caution">
    <text evidence="1">The sequence shown here is derived from an EMBL/GenBank/DDBJ whole genome shotgun (WGS) entry which is preliminary data.</text>
</comment>
<dbReference type="AlphaFoldDB" id="A0A8S9J0M5"/>